<reference evidence="15 16" key="1">
    <citation type="submission" date="2020-04" db="EMBL/GenBank/DDBJ databases">
        <authorList>
            <person name="Yoon J."/>
        </authorList>
    </citation>
    <scope>NUCLEOTIDE SEQUENCE [LARGE SCALE GENOMIC DNA]</scope>
    <source>
        <strain evidence="15 16">KMU-166</strain>
    </source>
</reference>
<evidence type="ECO:0000256" key="3">
    <source>
        <dbReference type="ARBA" id="ARBA00012328"/>
    </source>
</evidence>
<keyword evidence="5 12" id="KW-0963">Cytoplasm</keyword>
<evidence type="ECO:0000256" key="5">
    <source>
        <dbReference type="ARBA" id="ARBA00022490"/>
    </source>
</evidence>
<evidence type="ECO:0000313" key="15">
    <source>
        <dbReference type="EMBL" id="NKI17797.1"/>
    </source>
</evidence>
<gene>
    <name evidence="15" type="ORF">HCU74_10215</name>
</gene>
<feature type="domain" description="Ribosomal RNA small subunit methyltransferase E PUA-like" evidence="14">
    <location>
        <begin position="24"/>
        <end position="65"/>
    </location>
</feature>
<comment type="similarity">
    <text evidence="2 12">Belongs to the RNA methyltransferase RsmE family.</text>
</comment>
<comment type="function">
    <text evidence="10 12">Specifically methylates the N3 position of the uracil ring of uridine 1498 (m3U1498) in 16S rRNA. Acts on the fully assembled 30S ribosomal subunit.</text>
</comment>
<dbReference type="PANTHER" id="PTHR30027:SF3">
    <property type="entry name" value="16S RRNA (URACIL(1498)-N(3))-METHYLTRANSFERASE"/>
    <property type="match status" value="1"/>
</dbReference>
<evidence type="ECO:0000256" key="4">
    <source>
        <dbReference type="ARBA" id="ARBA00013673"/>
    </source>
</evidence>
<dbReference type="InterPro" id="IPR006700">
    <property type="entry name" value="RsmE"/>
</dbReference>
<evidence type="ECO:0000256" key="8">
    <source>
        <dbReference type="ARBA" id="ARBA00022679"/>
    </source>
</evidence>
<sequence length="236" mass="25371">MNLLLLTPEDFLSGDSVRVSGFRARHIIKVLRAKVGDPLRCGLLGGDTGRGQITDISTDAVSLRVTLDTPPPAKLPLTLLLALPRPKMARRTLRAATELGVSRIILLNSQRVDKSYWQSPLVDEAHLHAAMIEGLEQSGDTILPELQRARGFKPFVEDRLPALLSGKTGLLAHPYSAATAPTGITGNCLLAIGPEGGFIPYELEKLEAAGLQSFTLGPRILKVETAVSAIIGRLFL</sequence>
<dbReference type="NCBIfam" id="NF008700">
    <property type="entry name" value="PRK11713.5-4"/>
    <property type="match status" value="1"/>
</dbReference>
<evidence type="ECO:0000256" key="9">
    <source>
        <dbReference type="ARBA" id="ARBA00022691"/>
    </source>
</evidence>
<dbReference type="EMBL" id="JAAWWK010000003">
    <property type="protein sequence ID" value="NKI17797.1"/>
    <property type="molecule type" value="Genomic_DNA"/>
</dbReference>
<keyword evidence="8 12" id="KW-0808">Transferase</keyword>
<organism evidence="15 16">
    <name type="scientific">Spongiibacter thalassae</name>
    <dbReference type="NCBI Taxonomy" id="2721624"/>
    <lineage>
        <taxon>Bacteria</taxon>
        <taxon>Pseudomonadati</taxon>
        <taxon>Pseudomonadota</taxon>
        <taxon>Gammaproteobacteria</taxon>
        <taxon>Cellvibrionales</taxon>
        <taxon>Spongiibacteraceae</taxon>
        <taxon>Spongiibacter</taxon>
    </lineage>
</organism>
<dbReference type="GO" id="GO:0032259">
    <property type="term" value="P:methylation"/>
    <property type="evidence" value="ECO:0007669"/>
    <property type="project" value="UniProtKB-KW"/>
</dbReference>
<dbReference type="InterPro" id="IPR029026">
    <property type="entry name" value="tRNA_m1G_MTases_N"/>
</dbReference>
<accession>A0ABX1GH35</accession>
<dbReference type="SUPFAM" id="SSF75217">
    <property type="entry name" value="alpha/beta knot"/>
    <property type="match status" value="1"/>
</dbReference>
<dbReference type="InterPro" id="IPR046887">
    <property type="entry name" value="RsmE_PUA-like"/>
</dbReference>
<dbReference type="RefSeq" id="WP_168450335.1">
    <property type="nucleotide sequence ID" value="NZ_JAAWWK010000003.1"/>
</dbReference>
<comment type="caution">
    <text evidence="15">The sequence shown here is derived from an EMBL/GenBank/DDBJ whole genome shotgun (WGS) entry which is preliminary data.</text>
</comment>
<evidence type="ECO:0000256" key="12">
    <source>
        <dbReference type="PIRNR" id="PIRNR015601"/>
    </source>
</evidence>
<keyword evidence="16" id="KW-1185">Reference proteome</keyword>
<evidence type="ECO:0000259" key="14">
    <source>
        <dbReference type="Pfam" id="PF20260"/>
    </source>
</evidence>
<evidence type="ECO:0000256" key="10">
    <source>
        <dbReference type="ARBA" id="ARBA00025699"/>
    </source>
</evidence>
<comment type="catalytic activity">
    <reaction evidence="11 12">
        <text>uridine(1498) in 16S rRNA + S-adenosyl-L-methionine = N(3)-methyluridine(1498) in 16S rRNA + S-adenosyl-L-homocysteine + H(+)</text>
        <dbReference type="Rhea" id="RHEA:42920"/>
        <dbReference type="Rhea" id="RHEA-COMP:10283"/>
        <dbReference type="Rhea" id="RHEA-COMP:10284"/>
        <dbReference type="ChEBI" id="CHEBI:15378"/>
        <dbReference type="ChEBI" id="CHEBI:57856"/>
        <dbReference type="ChEBI" id="CHEBI:59789"/>
        <dbReference type="ChEBI" id="CHEBI:65315"/>
        <dbReference type="ChEBI" id="CHEBI:74502"/>
        <dbReference type="EC" id="2.1.1.193"/>
    </reaction>
</comment>
<proteinExistence type="inferred from homology"/>
<evidence type="ECO:0000256" key="6">
    <source>
        <dbReference type="ARBA" id="ARBA00022552"/>
    </source>
</evidence>
<dbReference type="PANTHER" id="PTHR30027">
    <property type="entry name" value="RIBOSOMAL RNA SMALL SUBUNIT METHYLTRANSFERASE E"/>
    <property type="match status" value="1"/>
</dbReference>
<name>A0ABX1GH35_9GAMM</name>
<keyword evidence="9 12" id="KW-0949">S-adenosyl-L-methionine</keyword>
<dbReference type="InterPro" id="IPR029028">
    <property type="entry name" value="Alpha/beta_knot_MTases"/>
</dbReference>
<dbReference type="InterPro" id="IPR015947">
    <property type="entry name" value="PUA-like_sf"/>
</dbReference>
<dbReference type="GO" id="GO:0008168">
    <property type="term" value="F:methyltransferase activity"/>
    <property type="evidence" value="ECO:0007669"/>
    <property type="project" value="UniProtKB-KW"/>
</dbReference>
<dbReference type="PIRSF" id="PIRSF015601">
    <property type="entry name" value="MTase_slr0722"/>
    <property type="match status" value="1"/>
</dbReference>
<dbReference type="Pfam" id="PF04452">
    <property type="entry name" value="Methyltrans_RNA"/>
    <property type="match status" value="1"/>
</dbReference>
<comment type="subcellular location">
    <subcellularLocation>
        <location evidence="1 12">Cytoplasm</location>
    </subcellularLocation>
</comment>
<evidence type="ECO:0000313" key="16">
    <source>
        <dbReference type="Proteomes" id="UP000765845"/>
    </source>
</evidence>
<dbReference type="Proteomes" id="UP000765845">
    <property type="component" value="Unassembled WGS sequence"/>
</dbReference>
<evidence type="ECO:0000259" key="13">
    <source>
        <dbReference type="Pfam" id="PF04452"/>
    </source>
</evidence>
<feature type="domain" description="Ribosomal RNA small subunit methyltransferase E methyltransferase" evidence="13">
    <location>
        <begin position="73"/>
        <end position="232"/>
    </location>
</feature>
<evidence type="ECO:0000256" key="1">
    <source>
        <dbReference type="ARBA" id="ARBA00004496"/>
    </source>
</evidence>
<dbReference type="Pfam" id="PF20260">
    <property type="entry name" value="PUA_4"/>
    <property type="match status" value="1"/>
</dbReference>
<keyword evidence="6 12" id="KW-0698">rRNA processing</keyword>
<keyword evidence="7 12" id="KW-0489">Methyltransferase</keyword>
<evidence type="ECO:0000256" key="7">
    <source>
        <dbReference type="ARBA" id="ARBA00022603"/>
    </source>
</evidence>
<evidence type="ECO:0000256" key="11">
    <source>
        <dbReference type="ARBA" id="ARBA00047944"/>
    </source>
</evidence>
<dbReference type="NCBIfam" id="TIGR00046">
    <property type="entry name" value="RsmE family RNA methyltransferase"/>
    <property type="match status" value="1"/>
</dbReference>
<dbReference type="InterPro" id="IPR046886">
    <property type="entry name" value="RsmE_MTase_dom"/>
</dbReference>
<dbReference type="EC" id="2.1.1.193" evidence="3 12"/>
<dbReference type="SUPFAM" id="SSF88697">
    <property type="entry name" value="PUA domain-like"/>
    <property type="match status" value="1"/>
</dbReference>
<dbReference type="CDD" id="cd18084">
    <property type="entry name" value="RsmE-like"/>
    <property type="match status" value="1"/>
</dbReference>
<dbReference type="Gene3D" id="3.40.1280.10">
    <property type="match status" value="1"/>
</dbReference>
<protein>
    <recommendedName>
        <fullName evidence="4 12">Ribosomal RNA small subunit methyltransferase E</fullName>
        <ecNumber evidence="3 12">2.1.1.193</ecNumber>
    </recommendedName>
</protein>
<evidence type="ECO:0000256" key="2">
    <source>
        <dbReference type="ARBA" id="ARBA00005528"/>
    </source>
</evidence>